<proteinExistence type="predicted"/>
<evidence type="ECO:0000313" key="3">
    <source>
        <dbReference type="Proteomes" id="UP001597351"/>
    </source>
</evidence>
<feature type="domain" description="ASCH" evidence="1">
    <location>
        <begin position="33"/>
        <end position="156"/>
    </location>
</feature>
<accession>A0ABW4TKV9</accession>
<evidence type="ECO:0000313" key="2">
    <source>
        <dbReference type="EMBL" id="MFD1947053.1"/>
    </source>
</evidence>
<dbReference type="InterPro" id="IPR009326">
    <property type="entry name" value="DUF984"/>
</dbReference>
<dbReference type="EMBL" id="JBHUGD010000003">
    <property type="protein sequence ID" value="MFD1947053.1"/>
    <property type="molecule type" value="Genomic_DNA"/>
</dbReference>
<dbReference type="Gene3D" id="3.10.400.10">
    <property type="entry name" value="Sulfate adenylyltransferase"/>
    <property type="match status" value="1"/>
</dbReference>
<dbReference type="RefSeq" id="WP_343917787.1">
    <property type="nucleotide sequence ID" value="NZ_BAAAJT010000002.1"/>
</dbReference>
<dbReference type="PIRSF" id="PIRSF021320">
    <property type="entry name" value="DUF984"/>
    <property type="match status" value="1"/>
</dbReference>
<dbReference type="InterPro" id="IPR007374">
    <property type="entry name" value="ASCH_domain"/>
</dbReference>
<dbReference type="PANTHER" id="PTHR39203">
    <property type="entry name" value="CYTOPLASMIC PROTEIN-RELATED"/>
    <property type="match status" value="1"/>
</dbReference>
<sequence length="162" mass="18091">MTAPVPDRDAAARMWADYRAAHPLVRDEPLVAEAFGDSPELADELLAFVTDGPKRATAGMVAGFVAEEEPLPRIGGHWIACDGSGTPRVVLRTTELRLGPMSSVDARFAWDEGEYDRTLESWLDGHRRYFRRACAALGLDYSEDIELVFERFRVVWPPELAD</sequence>
<dbReference type="Proteomes" id="UP001597351">
    <property type="component" value="Unassembled WGS sequence"/>
</dbReference>
<organism evidence="2 3">
    <name type="scientific">Nocardioides aestuarii</name>
    <dbReference type="NCBI Taxonomy" id="252231"/>
    <lineage>
        <taxon>Bacteria</taxon>
        <taxon>Bacillati</taxon>
        <taxon>Actinomycetota</taxon>
        <taxon>Actinomycetes</taxon>
        <taxon>Propionibacteriales</taxon>
        <taxon>Nocardioidaceae</taxon>
        <taxon>Nocardioides</taxon>
    </lineage>
</organism>
<dbReference type="SMART" id="SM01022">
    <property type="entry name" value="ASCH"/>
    <property type="match status" value="1"/>
</dbReference>
<keyword evidence="3" id="KW-1185">Reference proteome</keyword>
<reference evidence="3" key="1">
    <citation type="journal article" date="2019" name="Int. J. Syst. Evol. Microbiol.">
        <title>The Global Catalogue of Microorganisms (GCM) 10K type strain sequencing project: providing services to taxonomists for standard genome sequencing and annotation.</title>
        <authorList>
            <consortium name="The Broad Institute Genomics Platform"/>
            <consortium name="The Broad Institute Genome Sequencing Center for Infectious Disease"/>
            <person name="Wu L."/>
            <person name="Ma J."/>
        </authorList>
    </citation>
    <scope>NUCLEOTIDE SEQUENCE [LARGE SCALE GENOMIC DNA]</scope>
    <source>
        <strain evidence="3">CGMCC 1.12477</strain>
    </source>
</reference>
<evidence type="ECO:0000259" key="1">
    <source>
        <dbReference type="SMART" id="SM01022"/>
    </source>
</evidence>
<name>A0ABW4TKV9_9ACTN</name>
<gene>
    <name evidence="2" type="ORF">ACFSDE_09635</name>
</gene>
<protein>
    <submittedName>
        <fullName evidence="2">ASCH domain-containing protein</fullName>
    </submittedName>
</protein>
<dbReference type="CDD" id="cd06553">
    <property type="entry name" value="ASCH_Ef3133_like"/>
    <property type="match status" value="1"/>
</dbReference>
<dbReference type="PANTHER" id="PTHR39203:SF1">
    <property type="entry name" value="CYTOPLASMIC PROTEIN"/>
    <property type="match status" value="1"/>
</dbReference>
<dbReference type="Pfam" id="PF04266">
    <property type="entry name" value="ASCH"/>
    <property type="match status" value="1"/>
</dbReference>
<dbReference type="InterPro" id="IPR015947">
    <property type="entry name" value="PUA-like_sf"/>
</dbReference>
<comment type="caution">
    <text evidence="2">The sequence shown here is derived from an EMBL/GenBank/DDBJ whole genome shotgun (WGS) entry which is preliminary data.</text>
</comment>
<dbReference type="SUPFAM" id="SSF88697">
    <property type="entry name" value="PUA domain-like"/>
    <property type="match status" value="1"/>
</dbReference>